<feature type="coiled-coil region" evidence="18">
    <location>
        <begin position="360"/>
        <end position="387"/>
    </location>
</feature>
<keyword evidence="7" id="KW-0862">Zinc</keyword>
<evidence type="ECO:0000256" key="18">
    <source>
        <dbReference type="SAM" id="Coils"/>
    </source>
</evidence>
<evidence type="ECO:0000256" key="5">
    <source>
        <dbReference type="ARBA" id="ARBA00022723"/>
    </source>
</evidence>
<feature type="compositionally biased region" description="Basic and acidic residues" evidence="19">
    <location>
        <begin position="433"/>
        <end position="445"/>
    </location>
</feature>
<keyword evidence="9" id="KW-0805">Transcription regulation</keyword>
<dbReference type="PROSITE" id="PS51801">
    <property type="entry name" value="ZF_CCHC_NOA"/>
    <property type="match status" value="1"/>
</dbReference>
<keyword evidence="6 17" id="KW-0863">Zinc-finger</keyword>
<evidence type="ECO:0000256" key="17">
    <source>
        <dbReference type="PROSITE-ProRule" id="PRU01142"/>
    </source>
</evidence>
<dbReference type="EMBL" id="CM004466">
    <property type="protein sequence ID" value="OCT99264.1"/>
    <property type="molecule type" value="Genomic_DNA"/>
</dbReference>
<evidence type="ECO:0000313" key="22">
    <source>
        <dbReference type="Proteomes" id="UP000694892"/>
    </source>
</evidence>
<dbReference type="GO" id="GO:0043123">
    <property type="term" value="P:positive regulation of canonical NF-kappaB signal transduction"/>
    <property type="evidence" value="ECO:0007669"/>
    <property type="project" value="TreeGrafter"/>
</dbReference>
<reference evidence="22" key="1">
    <citation type="journal article" date="2016" name="Nature">
        <title>Genome evolution in the allotetraploid frog Xenopus laevis.</title>
        <authorList>
            <person name="Session A.M."/>
            <person name="Uno Y."/>
            <person name="Kwon T."/>
            <person name="Chapman J.A."/>
            <person name="Toyoda A."/>
            <person name="Takahashi S."/>
            <person name="Fukui A."/>
            <person name="Hikosaka A."/>
            <person name="Suzuki A."/>
            <person name="Kondo M."/>
            <person name="van Heeringen S.J."/>
            <person name="Quigley I."/>
            <person name="Heinz S."/>
            <person name="Ogino H."/>
            <person name="Ochi H."/>
            <person name="Hellsten U."/>
            <person name="Lyons J.B."/>
            <person name="Simakov O."/>
            <person name="Putnam N."/>
            <person name="Stites J."/>
            <person name="Kuroki Y."/>
            <person name="Tanaka T."/>
            <person name="Michiue T."/>
            <person name="Watanabe M."/>
            <person name="Bogdanovic O."/>
            <person name="Lister R."/>
            <person name="Georgiou G."/>
            <person name="Paranjpe S.S."/>
            <person name="van Kruijsbergen I."/>
            <person name="Shu S."/>
            <person name="Carlson J."/>
            <person name="Kinoshita T."/>
            <person name="Ohta Y."/>
            <person name="Mawaribuchi S."/>
            <person name="Jenkins J."/>
            <person name="Grimwood J."/>
            <person name="Schmutz J."/>
            <person name="Mitros T."/>
            <person name="Mozaffari S.V."/>
            <person name="Suzuki Y."/>
            <person name="Haramoto Y."/>
            <person name="Yamamoto T.S."/>
            <person name="Takagi C."/>
            <person name="Heald R."/>
            <person name="Miller K."/>
            <person name="Haudenschild C."/>
            <person name="Kitzman J."/>
            <person name="Nakayama T."/>
            <person name="Izutsu Y."/>
            <person name="Robert J."/>
            <person name="Fortriede J."/>
            <person name="Burns K."/>
            <person name="Lotay V."/>
            <person name="Karimi K."/>
            <person name="Yasuoka Y."/>
            <person name="Dichmann D.S."/>
            <person name="Flajnik M.F."/>
            <person name="Houston D.W."/>
            <person name="Shendure J."/>
            <person name="DuPasquier L."/>
            <person name="Vize P.D."/>
            <person name="Zorn A.M."/>
            <person name="Ito M."/>
            <person name="Marcotte E.M."/>
            <person name="Wallingford J.B."/>
            <person name="Ito Y."/>
            <person name="Asashima M."/>
            <person name="Ueno N."/>
            <person name="Matsuda Y."/>
            <person name="Veenstra G.J."/>
            <person name="Fujiyama A."/>
            <person name="Harland R.M."/>
            <person name="Taira M."/>
            <person name="Rokhsar D.S."/>
        </authorList>
    </citation>
    <scope>NUCLEOTIDE SEQUENCE [LARGE SCALE GENOMIC DNA]</scope>
    <source>
        <strain evidence="22">J</strain>
    </source>
</reference>
<feature type="region of interest" description="Disordered" evidence="19">
    <location>
        <begin position="410"/>
        <end position="445"/>
    </location>
</feature>
<dbReference type="AlphaFoldDB" id="A0A974DW53"/>
<feature type="coiled-coil region" evidence="18">
    <location>
        <begin position="40"/>
        <end position="67"/>
    </location>
</feature>
<dbReference type="PANTHER" id="PTHR31882:SF6">
    <property type="entry name" value="TNFAIP3-INTERACTING PROTEIN 2"/>
    <property type="match status" value="1"/>
</dbReference>
<evidence type="ECO:0000256" key="19">
    <source>
        <dbReference type="SAM" id="MobiDB-lite"/>
    </source>
</evidence>
<comment type="subunit">
    <text evidence="14">Interacts with STK11/LKB1, TNFAIP3, IKBKG, NFKB1, MAP3K8, TEK, RIPK1, CHUK, IKBKB and SMARCD1. Interacts with polyubiquitin.</text>
</comment>
<dbReference type="GO" id="GO:0005737">
    <property type="term" value="C:cytoplasm"/>
    <property type="evidence" value="ECO:0007669"/>
    <property type="project" value="UniProtKB-SubCell"/>
</dbReference>
<evidence type="ECO:0000256" key="6">
    <source>
        <dbReference type="ARBA" id="ARBA00022771"/>
    </source>
</evidence>
<proteinExistence type="predicted"/>
<keyword evidence="8" id="KW-0832">Ubl conjugation</keyword>
<dbReference type="InterPro" id="IPR034735">
    <property type="entry name" value="NEMO_ZF"/>
</dbReference>
<evidence type="ECO:0000313" key="23">
    <source>
        <dbReference type="Xenbase" id="XB-GENE-995047"/>
    </source>
</evidence>
<accession>A0A974DW53</accession>
<dbReference type="OMA" id="PTERSNQ"/>
<evidence type="ECO:0000256" key="16">
    <source>
        <dbReference type="ARBA" id="ARBA00079469"/>
    </source>
</evidence>
<feature type="coiled-coil region" evidence="18">
    <location>
        <begin position="92"/>
        <end position="137"/>
    </location>
</feature>
<feature type="domain" description="CCHC NOA-type" evidence="20">
    <location>
        <begin position="443"/>
        <end position="475"/>
    </location>
</feature>
<evidence type="ECO:0000256" key="14">
    <source>
        <dbReference type="ARBA" id="ARBA00063508"/>
    </source>
</evidence>
<evidence type="ECO:0000313" key="21">
    <source>
        <dbReference type="EMBL" id="OCT99264.1"/>
    </source>
</evidence>
<evidence type="ECO:0000256" key="7">
    <source>
        <dbReference type="ARBA" id="ARBA00022833"/>
    </source>
</evidence>
<comment type="function">
    <text evidence="13">Inhibits NF-kappa-B activation by blocking the interaction of RIPK1 with its downstream effector NEMO/IKBKG. Forms a ternary complex with NFKB1 and MAP3K8 but appears to function upstream of MAP3K8 in the TLR4 signaling pathway that regulates MAP3K8 activation. Involved in activation of the MEK/ERK signaling pathway during innate immune response; this function seems to be stimulus- and cell type specific. Required for stability of MAP3K8. Involved in regulation of apoptosis in endothelial cells; promotes TEK agonist-stimulated endothelial survival. May act as transcriptional coactivator when translocated to the nucleus. Enhances CHUK-mediated NF-kappa-B activation involving NF-kappa-B p50-p65 and p50-c-Rel complexes.</text>
</comment>
<dbReference type="GO" id="GO:0006915">
    <property type="term" value="P:apoptotic process"/>
    <property type="evidence" value="ECO:0007669"/>
    <property type="project" value="UniProtKB-KW"/>
</dbReference>
<evidence type="ECO:0000256" key="12">
    <source>
        <dbReference type="ARBA" id="ARBA00023198"/>
    </source>
</evidence>
<dbReference type="GO" id="GO:0070530">
    <property type="term" value="F:K63-linked polyubiquitin modification-dependent protein binding"/>
    <property type="evidence" value="ECO:0007669"/>
    <property type="project" value="InterPro"/>
</dbReference>
<dbReference type="InterPro" id="IPR022008">
    <property type="entry name" value="EABR"/>
</dbReference>
<evidence type="ECO:0000256" key="11">
    <source>
        <dbReference type="ARBA" id="ARBA00023163"/>
    </source>
</evidence>
<dbReference type="OrthoDB" id="6066489at2759"/>
<dbReference type="FunFam" id="1.20.5.990:FF:000005">
    <property type="entry name" value="TNFAIP3 interacting protein 2"/>
    <property type="match status" value="1"/>
</dbReference>
<keyword evidence="3" id="KW-0597">Phosphoprotein</keyword>
<evidence type="ECO:0000256" key="2">
    <source>
        <dbReference type="ARBA" id="ARBA00022490"/>
    </source>
</evidence>
<gene>
    <name evidence="23" type="primary">tnip2.L</name>
    <name evidence="21" type="ORF">XELAEV_18005051mg</name>
</gene>
<evidence type="ECO:0000256" key="10">
    <source>
        <dbReference type="ARBA" id="ARBA00023054"/>
    </source>
</evidence>
<dbReference type="GO" id="GO:0071222">
    <property type="term" value="P:cellular response to lipopolysaccharide"/>
    <property type="evidence" value="ECO:0007669"/>
    <property type="project" value="TreeGrafter"/>
</dbReference>
<feature type="coiled-coil region" evidence="18">
    <location>
        <begin position="297"/>
        <end position="331"/>
    </location>
</feature>
<dbReference type="InterPro" id="IPR032419">
    <property type="entry name" value="CC2-LZ_dom"/>
</dbReference>
<dbReference type="PANTHER" id="PTHR31882">
    <property type="entry name" value="TNFAIP3-INTERACTING PROTEIN COILED COIL FAMILY MEMBER"/>
    <property type="match status" value="1"/>
</dbReference>
<evidence type="ECO:0000256" key="4">
    <source>
        <dbReference type="ARBA" id="ARBA00022703"/>
    </source>
</evidence>
<evidence type="ECO:0000256" key="9">
    <source>
        <dbReference type="ARBA" id="ARBA00023015"/>
    </source>
</evidence>
<name>A0A974DW53_XENLA</name>
<dbReference type="GO" id="GO:0006357">
    <property type="term" value="P:regulation of transcription by RNA polymerase II"/>
    <property type="evidence" value="ECO:0007669"/>
    <property type="project" value="TreeGrafter"/>
</dbReference>
<dbReference type="RefSeq" id="NP_001085078.1">
    <property type="nucleotide sequence ID" value="NM_001091609.1"/>
</dbReference>
<dbReference type="GO" id="GO:0034134">
    <property type="term" value="P:toll-like receptor 2 signaling pathway"/>
    <property type="evidence" value="ECO:0007669"/>
    <property type="project" value="TreeGrafter"/>
</dbReference>
<comment type="subcellular location">
    <subcellularLocation>
        <location evidence="1">Cytoplasm</location>
    </subcellularLocation>
</comment>
<keyword evidence="12" id="KW-0395">Inflammatory response</keyword>
<evidence type="ECO:0000259" key="20">
    <source>
        <dbReference type="PROSITE" id="PS51801"/>
    </source>
</evidence>
<organism evidence="21 22">
    <name type="scientific">Xenopus laevis</name>
    <name type="common">African clawed frog</name>
    <dbReference type="NCBI Taxonomy" id="8355"/>
    <lineage>
        <taxon>Eukaryota</taxon>
        <taxon>Metazoa</taxon>
        <taxon>Chordata</taxon>
        <taxon>Craniata</taxon>
        <taxon>Vertebrata</taxon>
        <taxon>Euteleostomi</taxon>
        <taxon>Amphibia</taxon>
        <taxon>Batrachia</taxon>
        <taxon>Anura</taxon>
        <taxon>Pipoidea</taxon>
        <taxon>Pipidae</taxon>
        <taxon>Xenopodinae</taxon>
        <taxon>Xenopus</taxon>
        <taxon>Xenopus</taxon>
    </lineage>
</organism>
<dbReference type="CTD" id="432149"/>
<dbReference type="Proteomes" id="UP000694892">
    <property type="component" value="Chromosome 1L"/>
</dbReference>
<keyword evidence="4" id="KW-0053">Apoptosis</keyword>
<dbReference type="GO" id="GO:0034138">
    <property type="term" value="P:toll-like receptor 3 signaling pathway"/>
    <property type="evidence" value="ECO:0007669"/>
    <property type="project" value="TreeGrafter"/>
</dbReference>
<keyword evidence="11" id="KW-0804">Transcription</keyword>
<dbReference type="Xenbase" id="XB-GENE-995047">
    <property type="gene designation" value="tnip2.L"/>
</dbReference>
<keyword evidence="10 18" id="KW-0175">Coiled coil</keyword>
<evidence type="ECO:0000256" key="8">
    <source>
        <dbReference type="ARBA" id="ARBA00022843"/>
    </source>
</evidence>
<dbReference type="AGR" id="Xenbase:XB-GENE-995047"/>
<keyword evidence="2" id="KW-0963">Cytoplasm</keyword>
<dbReference type="Pfam" id="PF12180">
    <property type="entry name" value="EABR"/>
    <property type="match status" value="1"/>
</dbReference>
<dbReference type="GO" id="GO:0008270">
    <property type="term" value="F:zinc ion binding"/>
    <property type="evidence" value="ECO:0007669"/>
    <property type="project" value="UniProtKB-KW"/>
</dbReference>
<evidence type="ECO:0000256" key="13">
    <source>
        <dbReference type="ARBA" id="ARBA00055998"/>
    </source>
</evidence>
<evidence type="ECO:0000256" key="15">
    <source>
        <dbReference type="ARBA" id="ARBA00073020"/>
    </source>
</evidence>
<dbReference type="GO" id="GO:0006954">
    <property type="term" value="P:inflammatory response"/>
    <property type="evidence" value="ECO:0007669"/>
    <property type="project" value="UniProtKB-KW"/>
</dbReference>
<dbReference type="KEGG" id="xla:432149"/>
<protein>
    <recommendedName>
        <fullName evidence="15">TNFAIP3-interacting protein 2</fullName>
    </recommendedName>
    <alternativeName>
        <fullName evidence="16">A20-binding inhibitor of NF-kappa-B activation 2</fullName>
    </alternativeName>
</protein>
<dbReference type="GeneID" id="432149"/>
<evidence type="ECO:0000256" key="1">
    <source>
        <dbReference type="ARBA" id="ARBA00004496"/>
    </source>
</evidence>
<sequence length="475" mass="55110">MASISDGNTDALVARFKVLEETVGKQHKENRALKKKVQSYHSLNSLYHEAKQEVNSLKQKLLLKESLIQKLMVSQAALGVEEHQVSSSKSLVESLVEQLSLMKSKLKETERTCQEKVESLSQEIKRLHRQLEDKDTQVLQYASWPQHEKELEICRLQQTLTDKERAQATSEVLCQSLSDESQQLRRKLATTAEMCQQLVKCLEETQRNSTRNVEQPVHTERPNKILNLDGSNESSLSKLQEENRLLKQKVVHVEDLNAKWQKYDASREEYVKGLHLQLKELKARSDLKSSHSAHTHKELLQKEIIRLNKLLEERMNECTKLKQEKEEMAGARIADSERIQVLEQQLLVYKDDFISERSDRERAQSRIQELLEQLSTLQRQTRRMEDRETAGNFHIFISNKNKTFVKKNTTEALRGSSPEHTEGRRQVAPAEAAEAHRNSTSERRGQDELQCPRCFRIFKDRLGDNLLEHISECCQ</sequence>
<keyword evidence="5" id="KW-0479">Metal-binding</keyword>
<evidence type="ECO:0000256" key="3">
    <source>
        <dbReference type="ARBA" id="ARBA00022553"/>
    </source>
</evidence>
<dbReference type="Pfam" id="PF16516">
    <property type="entry name" value="CC2-LZ"/>
    <property type="match status" value="1"/>
</dbReference>
<dbReference type="Gene3D" id="1.20.5.990">
    <property type="entry name" value="Nemo cc2-lz domain - 1d5 darpin complex"/>
    <property type="match status" value="1"/>
</dbReference>